<dbReference type="GO" id="GO:0016301">
    <property type="term" value="F:kinase activity"/>
    <property type="evidence" value="ECO:0007669"/>
    <property type="project" value="UniProtKB-KW"/>
</dbReference>
<dbReference type="InterPro" id="IPR003594">
    <property type="entry name" value="HATPase_dom"/>
</dbReference>
<evidence type="ECO:0000256" key="3">
    <source>
        <dbReference type="ARBA" id="ARBA00022553"/>
    </source>
</evidence>
<dbReference type="PANTHER" id="PTHR43711">
    <property type="entry name" value="TWO-COMPONENT HISTIDINE KINASE"/>
    <property type="match status" value="1"/>
</dbReference>
<keyword evidence="7" id="KW-0812">Transmembrane</keyword>
<dbReference type="CDD" id="cd00075">
    <property type="entry name" value="HATPase"/>
    <property type="match status" value="1"/>
</dbReference>
<dbReference type="RefSeq" id="WP_212230673.1">
    <property type="nucleotide sequence ID" value="NZ_JAGUCN010000028.1"/>
</dbReference>
<dbReference type="SUPFAM" id="SSF47384">
    <property type="entry name" value="Homodimeric domain of signal transducing histidine kinase"/>
    <property type="match status" value="1"/>
</dbReference>
<dbReference type="InterPro" id="IPR050736">
    <property type="entry name" value="Sensor_HK_Regulatory"/>
</dbReference>
<gene>
    <name evidence="9" type="ORF">KEM09_18830</name>
</gene>
<dbReference type="PRINTS" id="PR00344">
    <property type="entry name" value="BCTRLSENSOR"/>
</dbReference>
<evidence type="ECO:0000313" key="10">
    <source>
        <dbReference type="Proteomes" id="UP000721861"/>
    </source>
</evidence>
<keyword evidence="5 9" id="KW-0418">Kinase</keyword>
<dbReference type="CDD" id="cd00082">
    <property type="entry name" value="HisKA"/>
    <property type="match status" value="1"/>
</dbReference>
<evidence type="ECO:0000313" key="9">
    <source>
        <dbReference type="EMBL" id="MBS2213472.1"/>
    </source>
</evidence>
<dbReference type="EMBL" id="JAGUCN010000028">
    <property type="protein sequence ID" value="MBS2213472.1"/>
    <property type="molecule type" value="Genomic_DNA"/>
</dbReference>
<dbReference type="SMART" id="SM00387">
    <property type="entry name" value="HATPase_c"/>
    <property type="match status" value="1"/>
</dbReference>
<dbReference type="SMART" id="SM00388">
    <property type="entry name" value="HisKA"/>
    <property type="match status" value="1"/>
</dbReference>
<dbReference type="InterPro" id="IPR005467">
    <property type="entry name" value="His_kinase_dom"/>
</dbReference>
<keyword evidence="7" id="KW-1133">Transmembrane helix</keyword>
<dbReference type="Pfam" id="PF00512">
    <property type="entry name" value="HisKA"/>
    <property type="match status" value="1"/>
</dbReference>
<evidence type="ECO:0000256" key="1">
    <source>
        <dbReference type="ARBA" id="ARBA00000085"/>
    </source>
</evidence>
<dbReference type="PROSITE" id="PS50109">
    <property type="entry name" value="HIS_KIN"/>
    <property type="match status" value="1"/>
</dbReference>
<dbReference type="Proteomes" id="UP000721861">
    <property type="component" value="Unassembled WGS sequence"/>
</dbReference>
<dbReference type="Gene3D" id="3.30.565.10">
    <property type="entry name" value="Histidine kinase-like ATPase, C-terminal domain"/>
    <property type="match status" value="1"/>
</dbReference>
<comment type="caution">
    <text evidence="9">The sequence shown here is derived from an EMBL/GenBank/DDBJ whole genome shotgun (WGS) entry which is preliminary data.</text>
</comment>
<accession>A0ABS5KF60</accession>
<name>A0ABS5KF60_9BACT</name>
<evidence type="ECO:0000259" key="8">
    <source>
        <dbReference type="PROSITE" id="PS50109"/>
    </source>
</evidence>
<keyword evidence="10" id="KW-1185">Reference proteome</keyword>
<evidence type="ECO:0000256" key="6">
    <source>
        <dbReference type="ARBA" id="ARBA00023012"/>
    </source>
</evidence>
<dbReference type="InterPro" id="IPR036097">
    <property type="entry name" value="HisK_dim/P_sf"/>
</dbReference>
<dbReference type="Pfam" id="PF02518">
    <property type="entry name" value="HATPase_c"/>
    <property type="match status" value="1"/>
</dbReference>
<feature type="domain" description="Histidine kinase" evidence="8">
    <location>
        <begin position="297"/>
        <end position="516"/>
    </location>
</feature>
<dbReference type="PANTHER" id="PTHR43711:SF31">
    <property type="entry name" value="HISTIDINE KINASE"/>
    <property type="match status" value="1"/>
</dbReference>
<dbReference type="InterPro" id="IPR003661">
    <property type="entry name" value="HisK_dim/P_dom"/>
</dbReference>
<keyword evidence="6" id="KW-0902">Two-component regulatory system</keyword>
<evidence type="ECO:0000256" key="5">
    <source>
        <dbReference type="ARBA" id="ARBA00022777"/>
    </source>
</evidence>
<dbReference type="SUPFAM" id="SSF55874">
    <property type="entry name" value="ATPase domain of HSP90 chaperone/DNA topoisomerase II/histidine kinase"/>
    <property type="match status" value="1"/>
</dbReference>
<comment type="catalytic activity">
    <reaction evidence="1">
        <text>ATP + protein L-histidine = ADP + protein N-phospho-L-histidine.</text>
        <dbReference type="EC" id="2.7.13.3"/>
    </reaction>
</comment>
<evidence type="ECO:0000256" key="4">
    <source>
        <dbReference type="ARBA" id="ARBA00022679"/>
    </source>
</evidence>
<keyword evidence="4" id="KW-0808">Transferase</keyword>
<feature type="transmembrane region" description="Helical" evidence="7">
    <location>
        <begin position="260"/>
        <end position="278"/>
    </location>
</feature>
<evidence type="ECO:0000256" key="7">
    <source>
        <dbReference type="SAM" id="Phobius"/>
    </source>
</evidence>
<evidence type="ECO:0000256" key="2">
    <source>
        <dbReference type="ARBA" id="ARBA00012438"/>
    </source>
</evidence>
<keyword evidence="7" id="KW-0472">Membrane</keyword>
<dbReference type="InterPro" id="IPR004358">
    <property type="entry name" value="Sig_transdc_His_kin-like_C"/>
</dbReference>
<dbReference type="Gene3D" id="1.10.287.130">
    <property type="match status" value="1"/>
</dbReference>
<dbReference type="InterPro" id="IPR036890">
    <property type="entry name" value="HATPase_C_sf"/>
</dbReference>
<sequence>MIKKRFIIKPWLIVGMLLVIPTSLFTAVELLKLNDQEEVIESIYTKQLESVLYSINQYTDDIANNWINILYKDIQPADYEGTLEKPLNSFPQVESFILHPLDSVSLNLDDFRISNDTLKQEIISQLQTNSNEIAQLKRYMKSGYRKIIGIDLEYRQHLSMLVFVSEQQNHYYLNILLVNAQRFISEVLSPRLQMVAGDDLIIVVRHSKTNELIASSLLNEAPDEVIKEQAIWLLPDYQLGILPVGISIEQLARDRARQNIGLLILVDLLLIAGAWLFYRNVKRELHLAKVKSDFVSNVSHEIRTPLALISMYAETLQLGRLKDESKRLKYYDIIYRETQRLSGIVNNILNFSRIESGRQKLSFGQVALNEVVDEVLTNYHYHFNEKGCKVMQNLSPELEPIKADKQAITECLINLVDNGIKYSGDNKELTISTGRKGKYQFIEVKDKGIGISPKEQKHIFDKFYRVTKGALAHHAKGSGLGLSIVMHLVKGHNGQIELESEEHAGSCFRILFPINNQTTKG</sequence>
<organism evidence="9 10">
    <name type="scientific">Carboxylicivirga mesophila</name>
    <dbReference type="NCBI Taxonomy" id="1166478"/>
    <lineage>
        <taxon>Bacteria</taxon>
        <taxon>Pseudomonadati</taxon>
        <taxon>Bacteroidota</taxon>
        <taxon>Bacteroidia</taxon>
        <taxon>Marinilabiliales</taxon>
        <taxon>Marinilabiliaceae</taxon>
        <taxon>Carboxylicivirga</taxon>
    </lineage>
</organism>
<reference evidence="9 10" key="1">
    <citation type="journal article" date="2014" name="Int. J. Syst. Evol. Microbiol.">
        <title>Carboxylicivirga gen. nov. in the family Marinilabiliaceae with two novel species, Carboxylicivirga mesophila sp. nov. and Carboxylicivirga taeanensis sp. nov., and reclassification of Cytophaga fermentans as Saccharicrinis fermentans gen. nov., comb. nov.</title>
        <authorList>
            <person name="Yang S.H."/>
            <person name="Seo H.S."/>
            <person name="Woo J.H."/>
            <person name="Oh H.M."/>
            <person name="Jang H."/>
            <person name="Lee J.H."/>
            <person name="Kim S.J."/>
            <person name="Kwon K.K."/>
        </authorList>
    </citation>
    <scope>NUCLEOTIDE SEQUENCE [LARGE SCALE GENOMIC DNA]</scope>
    <source>
        <strain evidence="9 10">JCM 18290</strain>
    </source>
</reference>
<proteinExistence type="predicted"/>
<dbReference type="EC" id="2.7.13.3" evidence="2"/>
<keyword evidence="3" id="KW-0597">Phosphoprotein</keyword>
<protein>
    <recommendedName>
        <fullName evidence="2">histidine kinase</fullName>
        <ecNumber evidence="2">2.7.13.3</ecNumber>
    </recommendedName>
</protein>